<dbReference type="PANTHER" id="PTHR10039">
    <property type="entry name" value="AMELOGENIN"/>
    <property type="match status" value="1"/>
</dbReference>
<feature type="repeat" description="ANK" evidence="2">
    <location>
        <begin position="1010"/>
        <end position="1042"/>
    </location>
</feature>
<feature type="repeat" description="ANK" evidence="2">
    <location>
        <begin position="1080"/>
        <end position="1105"/>
    </location>
</feature>
<feature type="compositionally biased region" description="Polar residues" evidence="4">
    <location>
        <begin position="1186"/>
        <end position="1199"/>
    </location>
</feature>
<dbReference type="InterPro" id="IPR002110">
    <property type="entry name" value="Ankyrin_rpt"/>
</dbReference>
<dbReference type="EMBL" id="JAVHNS010000009">
    <property type="protein sequence ID" value="KAK6343424.1"/>
    <property type="molecule type" value="Genomic_DNA"/>
</dbReference>
<evidence type="ECO:0008006" key="10">
    <source>
        <dbReference type="Google" id="ProtNLM"/>
    </source>
</evidence>
<feature type="repeat" description="ANK" evidence="2">
    <location>
        <begin position="1119"/>
        <end position="1151"/>
    </location>
</feature>
<keyword evidence="9" id="KW-1185">Reference proteome</keyword>
<dbReference type="InterPro" id="IPR054471">
    <property type="entry name" value="GPIID_WHD"/>
</dbReference>
<keyword evidence="2" id="KW-0040">ANK repeat</keyword>
<dbReference type="GO" id="GO:0009116">
    <property type="term" value="P:nucleoside metabolic process"/>
    <property type="evidence" value="ECO:0007669"/>
    <property type="project" value="InterPro"/>
</dbReference>
<dbReference type="SUPFAM" id="SSF52540">
    <property type="entry name" value="P-loop containing nucleoside triphosphate hydrolases"/>
    <property type="match status" value="1"/>
</dbReference>
<feature type="domain" description="GPI inositol-deacylase winged helix" evidence="6">
    <location>
        <begin position="720"/>
        <end position="799"/>
    </location>
</feature>
<accession>A0AAV9UMT9</accession>
<feature type="compositionally biased region" description="Polar residues" evidence="4">
    <location>
        <begin position="22"/>
        <end position="42"/>
    </location>
</feature>
<dbReference type="InterPro" id="IPR036770">
    <property type="entry name" value="Ankyrin_rpt-contain_sf"/>
</dbReference>
<feature type="coiled-coil region" evidence="3">
    <location>
        <begin position="359"/>
        <end position="393"/>
    </location>
</feature>
<dbReference type="InterPro" id="IPR027417">
    <property type="entry name" value="P-loop_NTPase"/>
</dbReference>
<keyword evidence="3" id="KW-0175">Coiled coil</keyword>
<dbReference type="Pfam" id="PF00023">
    <property type="entry name" value="Ank"/>
    <property type="match status" value="1"/>
</dbReference>
<comment type="caution">
    <text evidence="8">The sequence shown here is derived from an EMBL/GenBank/DDBJ whole genome shotgun (WGS) entry which is preliminary data.</text>
</comment>
<protein>
    <recommendedName>
        <fullName evidence="10">Nucleoside phosphorylase domain-containing protein</fullName>
    </recommendedName>
</protein>
<keyword evidence="1" id="KW-0677">Repeat</keyword>
<dbReference type="InterPro" id="IPR056884">
    <property type="entry name" value="NPHP3-like_N"/>
</dbReference>
<organism evidence="8 9">
    <name type="scientific">Orbilia blumenaviensis</name>
    <dbReference type="NCBI Taxonomy" id="1796055"/>
    <lineage>
        <taxon>Eukaryota</taxon>
        <taxon>Fungi</taxon>
        <taxon>Dikarya</taxon>
        <taxon>Ascomycota</taxon>
        <taxon>Pezizomycotina</taxon>
        <taxon>Orbiliomycetes</taxon>
        <taxon>Orbiliales</taxon>
        <taxon>Orbiliaceae</taxon>
        <taxon>Orbilia</taxon>
    </lineage>
</organism>
<dbReference type="PANTHER" id="PTHR10039:SF15">
    <property type="entry name" value="NACHT DOMAIN-CONTAINING PROTEIN"/>
    <property type="match status" value="1"/>
</dbReference>
<dbReference type="Gene3D" id="3.40.50.1580">
    <property type="entry name" value="Nucleoside phosphorylase domain"/>
    <property type="match status" value="1"/>
</dbReference>
<feature type="region of interest" description="Disordered" evidence="4">
    <location>
        <begin position="1"/>
        <end position="55"/>
    </location>
</feature>
<evidence type="ECO:0000313" key="8">
    <source>
        <dbReference type="EMBL" id="KAK6343424.1"/>
    </source>
</evidence>
<dbReference type="PROSITE" id="PS50088">
    <property type="entry name" value="ANK_REPEAT"/>
    <property type="match status" value="4"/>
</dbReference>
<dbReference type="GO" id="GO:0003824">
    <property type="term" value="F:catalytic activity"/>
    <property type="evidence" value="ECO:0007669"/>
    <property type="project" value="InterPro"/>
</dbReference>
<evidence type="ECO:0000256" key="1">
    <source>
        <dbReference type="ARBA" id="ARBA00022737"/>
    </source>
</evidence>
<evidence type="ECO:0000259" key="6">
    <source>
        <dbReference type="Pfam" id="PF22939"/>
    </source>
</evidence>
<dbReference type="PROSITE" id="PS50297">
    <property type="entry name" value="ANK_REP_REGION"/>
    <property type="match status" value="4"/>
</dbReference>
<evidence type="ECO:0000259" key="7">
    <source>
        <dbReference type="Pfam" id="PF24883"/>
    </source>
</evidence>
<dbReference type="Pfam" id="PF22939">
    <property type="entry name" value="WHD_GPIID"/>
    <property type="match status" value="1"/>
</dbReference>
<evidence type="ECO:0000313" key="9">
    <source>
        <dbReference type="Proteomes" id="UP001373714"/>
    </source>
</evidence>
<feature type="domain" description="Nephrocystin 3-like N-terminal" evidence="7">
    <location>
        <begin position="433"/>
        <end position="600"/>
    </location>
</feature>
<feature type="region of interest" description="Disordered" evidence="4">
    <location>
        <begin position="1186"/>
        <end position="1211"/>
    </location>
</feature>
<dbReference type="Gene3D" id="1.25.40.20">
    <property type="entry name" value="Ankyrin repeat-containing domain"/>
    <property type="match status" value="1"/>
</dbReference>
<dbReference type="SUPFAM" id="SSF48403">
    <property type="entry name" value="Ankyrin repeat"/>
    <property type="match status" value="1"/>
</dbReference>
<name>A0AAV9UMT9_9PEZI</name>
<feature type="compositionally biased region" description="Acidic residues" evidence="4">
    <location>
        <begin position="43"/>
        <end position="52"/>
    </location>
</feature>
<proteinExistence type="predicted"/>
<feature type="domain" description="Nucleoside phosphorylase" evidence="5">
    <location>
        <begin position="63"/>
        <end position="344"/>
    </location>
</feature>
<feature type="region of interest" description="Disordered" evidence="4">
    <location>
        <begin position="1447"/>
        <end position="1469"/>
    </location>
</feature>
<dbReference type="Pfam" id="PF12796">
    <property type="entry name" value="Ank_2"/>
    <property type="match status" value="3"/>
</dbReference>
<evidence type="ECO:0000259" key="5">
    <source>
        <dbReference type="Pfam" id="PF01048"/>
    </source>
</evidence>
<dbReference type="Pfam" id="PF24883">
    <property type="entry name" value="NPHP3_N"/>
    <property type="match status" value="1"/>
</dbReference>
<gene>
    <name evidence="8" type="ORF">TWF730_011013</name>
</gene>
<dbReference type="InterPro" id="IPR035994">
    <property type="entry name" value="Nucleoside_phosphorylase_sf"/>
</dbReference>
<evidence type="ECO:0000256" key="2">
    <source>
        <dbReference type="PROSITE-ProRule" id="PRU00023"/>
    </source>
</evidence>
<dbReference type="Proteomes" id="UP001373714">
    <property type="component" value="Unassembled WGS sequence"/>
</dbReference>
<dbReference type="Pfam" id="PF01048">
    <property type="entry name" value="PNP_UDP_1"/>
    <property type="match status" value="1"/>
</dbReference>
<feature type="repeat" description="ANK" evidence="2">
    <location>
        <begin position="910"/>
        <end position="942"/>
    </location>
</feature>
<evidence type="ECO:0000256" key="3">
    <source>
        <dbReference type="SAM" id="Coils"/>
    </source>
</evidence>
<dbReference type="SUPFAM" id="SSF53167">
    <property type="entry name" value="Purine and uridine phosphorylases"/>
    <property type="match status" value="1"/>
</dbReference>
<reference evidence="8 9" key="1">
    <citation type="submission" date="2019-10" db="EMBL/GenBank/DDBJ databases">
        <authorList>
            <person name="Palmer J.M."/>
        </authorList>
    </citation>
    <scope>NUCLEOTIDE SEQUENCE [LARGE SCALE GENOMIC DNA]</scope>
    <source>
        <strain evidence="8 9">TWF730</strain>
    </source>
</reference>
<evidence type="ECO:0000256" key="4">
    <source>
        <dbReference type="SAM" id="MobiDB-lite"/>
    </source>
</evidence>
<dbReference type="Gene3D" id="3.40.50.300">
    <property type="entry name" value="P-loop containing nucleotide triphosphate hydrolases"/>
    <property type="match status" value="1"/>
</dbReference>
<dbReference type="InterPro" id="IPR000845">
    <property type="entry name" value="Nucleoside_phosphorylase_d"/>
</dbReference>
<dbReference type="SMART" id="SM00248">
    <property type="entry name" value="ANK"/>
    <property type="match status" value="8"/>
</dbReference>
<sequence>MQMIKRRNTSNSDRQERPPDYTTATQRNPFYQEQVQTNNNIDSDTEESEPEELPTVRPEQVTVAIFCALSCESVAVKYSLDAEFRCGPDSHPHARKYVYSFGRIGEHTVVIARPNKMGKVNTARLSATISQQFPNVRFALMIGIGAGIPNRRDIRLGDIAVSIPRENHPGVLEYDFGKCNKDGFAFKGCLNKPPSILLSADGQLEDDEMMNKRPFRKTLRKIIKQPGYGRPIIDTDILFDPSFHHINEGADCSECEISGQKRVVRRNPRRSPNDPVVHRGLILSGSLVVKNAEDRDLLCQGHDDAVCYEMEAAGIMDEIPCLVVRGISDYADTHKQDAWQFYAAAAAAAYGKAILCKINDQELEETKTMRETMEQIEAKVDAITQGVTDLQREVQEVHTRQSEAKYTEILEWIYPGAASSARHSAIVSARQAGTGKWFVFQAGFSRWLTSEASSRILWCYGIPGAGKSTISSVVIDYLEEKRKRDKSMQTALAYFYFDFSNKEIDTRTFARSLLKQLVFQSPKLPQGLMELFNTYSGSGKTEIEDQRIEDLLVQCASSFQTTYIVVDALDECTPELRLQVLAILERLADAGRAKVFTTSRPHPEDINEIFKDVDKIELGAKAEDIKKYIWAEIGRYQTRTPKARHIDDGLRDQIIAGLIKASNGMFLLPKLQLKFLLKQATRSRIEAALQQILNLSAFKGFHPVDETFNMMLGSIDECNRDIAEKALSWLLLTKSPLRIQDLLVALSIEPGVVALAEYQQLLQSTVLDICAGFIIVDEDSGIVRLAHETVQEYLLRKQIDVADAWTSLTKSCLGYLRFEQFSNPGFLDSLGYDDTTRLEKMKQIPFYLYTIRNWETQIAECKKDDIQEDLIAFLSQRSSVLSYCQVRKHTTTIHDLVDACRWAWFYSIGTDESPLHIAARVGHIGAIEYFLSKGISINIKHNGGHQPIWEALAHGQTDVFRLFIQKGCSPWTTWREGRRLIHYAAARGDYAIVSYLLELDSELVNIQMIDGSSPLRECAVCGHEDVARLLLDHGADWLLESSDRRTPGMISLERGWTDVFSLILRKGVSLRKPLARDMYNSGTPLHIAAVLGHEGTVKEILEFGAVDPDGFDISATDAIGNTALHNAVNTGMLSIVKMLVDSGINTSEQNEVGQTALDLAIEYGYDTIEQYLRNTINAPYTELMSTSVSTPQSSNTLIESRSKTSDDGSSSISLSDILAVYELLTQKFDTPHAAAKKILDYAEYWVEQHVKKEGTFDVDETSLPVPYLHLNLHGPSIRRMVFRTVSHDQGWSDHTQYHGTYRESCSWVEVRKTLSNQPQTSQKNMTSLLTRRVQHNIHARWESTEHINVWDMATTVDLEVLEFMSTLGAGDRVILYPKALYPGWRCYLDEAEMWVYSSPTEEQYLQTASQTRQIPKLLSNSMEWTKRTPTPTLEIDKLLLGESNSNLRGREEEEAEAEEGGNYKRRRLL</sequence>